<dbReference type="PROSITE" id="PS00455">
    <property type="entry name" value="AMP_BINDING"/>
    <property type="match status" value="1"/>
</dbReference>
<dbReference type="AlphaFoldDB" id="A0A9P6U412"/>
<name>A0A9P6U412_9FUNG</name>
<proteinExistence type="predicted"/>
<dbReference type="Pfam" id="PF00501">
    <property type="entry name" value="AMP-binding"/>
    <property type="match status" value="1"/>
</dbReference>
<dbReference type="GO" id="GO:0016020">
    <property type="term" value="C:membrane"/>
    <property type="evidence" value="ECO:0007669"/>
    <property type="project" value="TreeGrafter"/>
</dbReference>
<feature type="domain" description="AMP-dependent synthetase/ligase" evidence="3">
    <location>
        <begin position="79"/>
        <end position="506"/>
    </location>
</feature>
<keyword evidence="1" id="KW-0547">Nucleotide-binding</keyword>
<comment type="caution">
    <text evidence="4">The sequence shown here is derived from an EMBL/GenBank/DDBJ whole genome shotgun (WGS) entry which is preliminary data.</text>
</comment>
<dbReference type="OrthoDB" id="1700726at2759"/>
<dbReference type="Gene3D" id="3.40.50.12780">
    <property type="entry name" value="N-terminal domain of ligase-like"/>
    <property type="match status" value="1"/>
</dbReference>
<gene>
    <name evidence="4" type="ORF">DFQ27_004530</name>
</gene>
<dbReference type="SUPFAM" id="SSF56801">
    <property type="entry name" value="Acetyl-CoA synthetase-like"/>
    <property type="match status" value="1"/>
</dbReference>
<dbReference type="InterPro" id="IPR000873">
    <property type="entry name" value="AMP-dep_synth/lig_dom"/>
</dbReference>
<sequence>MSVVKVDYNRQAIEMPGTRRPGQTGIFRRAGFEDELVSRTKGSPHVTTVYEGFQHGLKLNPNGDCLGSRTFDPVTGTFGEYVWQSYATVHQRVTRFGSGLMHLHQQLFPDLTAAQRRQWAVGIWGINRAEWTIAGEACSAYSLISVGLFDALDVDAVMYSINHSEAPAIVASAQHVLSLIKNADKMPGLKIIVSMDPLGGDNATSQAVDKSKVESGSVMRLWAEEKGIRLLDFKEVEALGELHGRKHIPPTPEELYTVGYTSGTTGLPKGAMTTHANYLSLLASNECSFPMFKDDTLFSYLPLGHVFGRVLEFFAFSVGGRIGYSSGDPLRLLEDMEVLKPTIFPTVPRLMNRIYARVRAATVEAPGMVGVLARRAVAAKMANYVAGLGMTHPLWDRLLFNKVKKVLGGNVRYMIIGSAPVASEILAFARIAFCCEVIEVYGQTEGTGAGTLTNYGDVTPNHVGAPAPCCEVKLIDVPELNYFATDKPYPRGEICLRGPSVIKGYLKDEKKTRETIDEEGFLHSGDVAILNPNGTFTIIDRVKNVFKLSQGEFIAAEKIENQILAKVPLIQQIFVHGDSTENCLVAIMVPEPENFVPILKQVLNTNVSPNDIKAFREACNHPKVRKAVLQIITNAGKAAQLKGFEFPKAVMIEPTPFSVENGRLTPTFKIKRHPVVKEYREQLTAMYNEIHQQSKI</sequence>
<reference evidence="4" key="1">
    <citation type="journal article" date="2020" name="Fungal Divers.">
        <title>Resolving the Mortierellaceae phylogeny through synthesis of multi-gene phylogenetics and phylogenomics.</title>
        <authorList>
            <person name="Vandepol N."/>
            <person name="Liber J."/>
            <person name="Desiro A."/>
            <person name="Na H."/>
            <person name="Kennedy M."/>
            <person name="Barry K."/>
            <person name="Grigoriev I.V."/>
            <person name="Miller A.N."/>
            <person name="O'Donnell K."/>
            <person name="Stajich J.E."/>
            <person name="Bonito G."/>
        </authorList>
    </citation>
    <scope>NUCLEOTIDE SEQUENCE</scope>
    <source>
        <strain evidence="4">BC1065</strain>
    </source>
</reference>
<dbReference type="PANTHER" id="PTHR43272:SF33">
    <property type="entry name" value="AMP-BINDING DOMAIN-CONTAINING PROTEIN-RELATED"/>
    <property type="match status" value="1"/>
</dbReference>
<evidence type="ECO:0000313" key="4">
    <source>
        <dbReference type="EMBL" id="KAG0258654.1"/>
    </source>
</evidence>
<dbReference type="GO" id="GO:0004467">
    <property type="term" value="F:long-chain fatty acid-CoA ligase activity"/>
    <property type="evidence" value="ECO:0007669"/>
    <property type="project" value="TreeGrafter"/>
</dbReference>
<dbReference type="InterPro" id="IPR020845">
    <property type="entry name" value="AMP-binding_CS"/>
</dbReference>
<dbReference type="GO" id="GO:0005524">
    <property type="term" value="F:ATP binding"/>
    <property type="evidence" value="ECO:0007669"/>
    <property type="project" value="UniProtKB-KW"/>
</dbReference>
<accession>A0A9P6U412</accession>
<evidence type="ECO:0000256" key="1">
    <source>
        <dbReference type="ARBA" id="ARBA00022741"/>
    </source>
</evidence>
<keyword evidence="5" id="KW-1185">Reference proteome</keyword>
<protein>
    <recommendedName>
        <fullName evidence="3">AMP-dependent synthetase/ligase domain-containing protein</fullName>
    </recommendedName>
</protein>
<evidence type="ECO:0000313" key="5">
    <source>
        <dbReference type="Proteomes" id="UP000807716"/>
    </source>
</evidence>
<organism evidence="4 5">
    <name type="scientific">Actinomortierella ambigua</name>
    <dbReference type="NCBI Taxonomy" id="1343610"/>
    <lineage>
        <taxon>Eukaryota</taxon>
        <taxon>Fungi</taxon>
        <taxon>Fungi incertae sedis</taxon>
        <taxon>Mucoromycota</taxon>
        <taxon>Mortierellomycotina</taxon>
        <taxon>Mortierellomycetes</taxon>
        <taxon>Mortierellales</taxon>
        <taxon>Mortierellaceae</taxon>
        <taxon>Actinomortierella</taxon>
    </lineage>
</organism>
<dbReference type="EMBL" id="JAAAJB010000316">
    <property type="protein sequence ID" value="KAG0258654.1"/>
    <property type="molecule type" value="Genomic_DNA"/>
</dbReference>
<evidence type="ECO:0000256" key="2">
    <source>
        <dbReference type="ARBA" id="ARBA00022840"/>
    </source>
</evidence>
<dbReference type="PANTHER" id="PTHR43272">
    <property type="entry name" value="LONG-CHAIN-FATTY-ACID--COA LIGASE"/>
    <property type="match status" value="1"/>
</dbReference>
<evidence type="ECO:0000259" key="3">
    <source>
        <dbReference type="Pfam" id="PF00501"/>
    </source>
</evidence>
<dbReference type="Proteomes" id="UP000807716">
    <property type="component" value="Unassembled WGS sequence"/>
</dbReference>
<dbReference type="InterPro" id="IPR042099">
    <property type="entry name" value="ANL_N_sf"/>
</dbReference>
<dbReference type="GO" id="GO:0005783">
    <property type="term" value="C:endoplasmic reticulum"/>
    <property type="evidence" value="ECO:0007669"/>
    <property type="project" value="TreeGrafter"/>
</dbReference>
<keyword evidence="2" id="KW-0067">ATP-binding</keyword>